<feature type="compositionally biased region" description="Low complexity" evidence="1">
    <location>
        <begin position="87"/>
        <end position="106"/>
    </location>
</feature>
<dbReference type="EMBL" id="JAKJXP020000032">
    <property type="protein sequence ID" value="KAK7753023.1"/>
    <property type="molecule type" value="Genomic_DNA"/>
</dbReference>
<evidence type="ECO:0000313" key="3">
    <source>
        <dbReference type="EMBL" id="KAK7753023.1"/>
    </source>
</evidence>
<organism evidence="3 4">
    <name type="scientific">Diatrype stigma</name>
    <dbReference type="NCBI Taxonomy" id="117547"/>
    <lineage>
        <taxon>Eukaryota</taxon>
        <taxon>Fungi</taxon>
        <taxon>Dikarya</taxon>
        <taxon>Ascomycota</taxon>
        <taxon>Pezizomycotina</taxon>
        <taxon>Sordariomycetes</taxon>
        <taxon>Xylariomycetidae</taxon>
        <taxon>Xylariales</taxon>
        <taxon>Diatrypaceae</taxon>
        <taxon>Diatrype</taxon>
    </lineage>
</organism>
<dbReference type="AlphaFoldDB" id="A0AAN9V3W7"/>
<sequence>MPSPMASSSMLACLAFVFASAGQCAAGPLNARQAETTSSGSAAAATSTITGYAHPLALSSLGTLAASQTPLSYASPPSAIPVPGAPPAAAAEVHQQQQALASASSSTPAGDAPTPVCTSIAGSSPTATLPSFCEPSLHVNAASFLQPRASDLGAALANVTIATSPDKVGCCAECARLYNCVAWRFVPVYQGKPTPHLPGGFDPWGQGNCDIVYYTGNAEDPDSGVTTDGAADLCPNGRVGELLDVNGTSANVPGPNGETDRWSNVYYNGWNEGSCGAPGNVFESGAAEGRGDPDTLCP</sequence>
<feature type="region of interest" description="Disordered" evidence="1">
    <location>
        <begin position="84"/>
        <end position="110"/>
    </location>
</feature>
<reference evidence="3 4" key="1">
    <citation type="submission" date="2024-02" db="EMBL/GenBank/DDBJ databases">
        <title>De novo assembly and annotation of 12 fungi associated with fruit tree decline syndrome in Ontario, Canada.</title>
        <authorList>
            <person name="Sulman M."/>
            <person name="Ellouze W."/>
            <person name="Ilyukhin E."/>
        </authorList>
    </citation>
    <scope>NUCLEOTIDE SEQUENCE [LARGE SCALE GENOMIC DNA]</scope>
    <source>
        <strain evidence="3 4">M11/M66-122</strain>
    </source>
</reference>
<proteinExistence type="predicted"/>
<protein>
    <submittedName>
        <fullName evidence="3">Uncharacterized protein</fullName>
    </submittedName>
</protein>
<evidence type="ECO:0000256" key="2">
    <source>
        <dbReference type="SAM" id="SignalP"/>
    </source>
</evidence>
<feature type="chain" id="PRO_5043037606" evidence="2">
    <location>
        <begin position="27"/>
        <end position="298"/>
    </location>
</feature>
<accession>A0AAN9V3W7</accession>
<keyword evidence="2" id="KW-0732">Signal</keyword>
<name>A0AAN9V3W7_9PEZI</name>
<comment type="caution">
    <text evidence="3">The sequence shown here is derived from an EMBL/GenBank/DDBJ whole genome shotgun (WGS) entry which is preliminary data.</text>
</comment>
<gene>
    <name evidence="3" type="ORF">SLS62_004972</name>
</gene>
<keyword evidence="4" id="KW-1185">Reference proteome</keyword>
<dbReference type="Proteomes" id="UP001320420">
    <property type="component" value="Unassembled WGS sequence"/>
</dbReference>
<evidence type="ECO:0000256" key="1">
    <source>
        <dbReference type="SAM" id="MobiDB-lite"/>
    </source>
</evidence>
<evidence type="ECO:0000313" key="4">
    <source>
        <dbReference type="Proteomes" id="UP001320420"/>
    </source>
</evidence>
<feature type="signal peptide" evidence="2">
    <location>
        <begin position="1"/>
        <end position="26"/>
    </location>
</feature>